<gene>
    <name evidence="1" type="ORF">QE152_g1326</name>
</gene>
<proteinExistence type="predicted"/>
<evidence type="ECO:0000313" key="1">
    <source>
        <dbReference type="EMBL" id="KAK9754293.1"/>
    </source>
</evidence>
<comment type="caution">
    <text evidence="1">The sequence shown here is derived from an EMBL/GenBank/DDBJ whole genome shotgun (WGS) entry which is preliminary data.</text>
</comment>
<protein>
    <submittedName>
        <fullName evidence="1">Uncharacterized protein</fullName>
    </submittedName>
</protein>
<dbReference type="EMBL" id="JASPKY010000008">
    <property type="protein sequence ID" value="KAK9754293.1"/>
    <property type="molecule type" value="Genomic_DNA"/>
</dbReference>
<accession>A0AAW1N528</accession>
<sequence>MNILVTFPNGNMTHFGFKDELLSRETINSQKVFNLSTEEDVAAILLQSKSENEEERLQDSDEEDGVISVFQDKIGDKQLQNPYSSIDQIAAESFDLDFDSLLQKEPDEGNTLKIVQVPTKLQGKNYFR</sequence>
<dbReference type="AlphaFoldDB" id="A0AAW1N528"/>
<organism evidence="1 2">
    <name type="scientific">Popillia japonica</name>
    <name type="common">Japanese beetle</name>
    <dbReference type="NCBI Taxonomy" id="7064"/>
    <lineage>
        <taxon>Eukaryota</taxon>
        <taxon>Metazoa</taxon>
        <taxon>Ecdysozoa</taxon>
        <taxon>Arthropoda</taxon>
        <taxon>Hexapoda</taxon>
        <taxon>Insecta</taxon>
        <taxon>Pterygota</taxon>
        <taxon>Neoptera</taxon>
        <taxon>Endopterygota</taxon>
        <taxon>Coleoptera</taxon>
        <taxon>Polyphaga</taxon>
        <taxon>Scarabaeiformia</taxon>
        <taxon>Scarabaeidae</taxon>
        <taxon>Rutelinae</taxon>
        <taxon>Popillia</taxon>
    </lineage>
</organism>
<keyword evidence="2" id="KW-1185">Reference proteome</keyword>
<name>A0AAW1N528_POPJA</name>
<evidence type="ECO:0000313" key="2">
    <source>
        <dbReference type="Proteomes" id="UP001458880"/>
    </source>
</evidence>
<dbReference type="Proteomes" id="UP001458880">
    <property type="component" value="Unassembled WGS sequence"/>
</dbReference>
<reference evidence="1 2" key="1">
    <citation type="journal article" date="2024" name="BMC Genomics">
        <title>De novo assembly and annotation of Popillia japonica's genome with initial clues to its potential as an invasive pest.</title>
        <authorList>
            <person name="Cucini C."/>
            <person name="Boschi S."/>
            <person name="Funari R."/>
            <person name="Cardaioli E."/>
            <person name="Iannotti N."/>
            <person name="Marturano G."/>
            <person name="Paoli F."/>
            <person name="Bruttini M."/>
            <person name="Carapelli A."/>
            <person name="Frati F."/>
            <person name="Nardi F."/>
        </authorList>
    </citation>
    <scope>NUCLEOTIDE SEQUENCE [LARGE SCALE GENOMIC DNA]</scope>
    <source>
        <strain evidence="1">DMR45628</strain>
    </source>
</reference>